<name>X1F4R8_9ZZZZ</name>
<organism evidence="1">
    <name type="scientific">marine sediment metagenome</name>
    <dbReference type="NCBI Taxonomy" id="412755"/>
    <lineage>
        <taxon>unclassified sequences</taxon>
        <taxon>metagenomes</taxon>
        <taxon>ecological metagenomes</taxon>
    </lineage>
</organism>
<comment type="caution">
    <text evidence="1">The sequence shown here is derived from an EMBL/GenBank/DDBJ whole genome shotgun (WGS) entry which is preliminary data.</text>
</comment>
<proteinExistence type="predicted"/>
<feature type="non-terminal residue" evidence="1">
    <location>
        <position position="122"/>
    </location>
</feature>
<dbReference type="EMBL" id="BARU01012393">
    <property type="protein sequence ID" value="GAH40621.1"/>
    <property type="molecule type" value="Genomic_DNA"/>
</dbReference>
<dbReference type="AlphaFoldDB" id="X1F4R8"/>
<gene>
    <name evidence="1" type="ORF">S03H2_22876</name>
</gene>
<evidence type="ECO:0000313" key="1">
    <source>
        <dbReference type="EMBL" id="GAH40621.1"/>
    </source>
</evidence>
<protein>
    <submittedName>
        <fullName evidence="1">Uncharacterized protein</fullName>
    </submittedName>
</protein>
<accession>X1F4R8</accession>
<sequence length="122" mass="13183">MAAPLTAIVQQASSFEPFLITLGERKPIRLQATDRNEAIQLATEAAATGKPVRIGLGQLDREEMKLAGLTIATTFDACQHVAGLGRLFQVRFQTAIEDRGGSHKAAFDAIKSFAMKDKPTMP</sequence>
<reference evidence="1" key="1">
    <citation type="journal article" date="2014" name="Front. Microbiol.">
        <title>High frequency of phylogenetically diverse reductive dehalogenase-homologous genes in deep subseafloor sedimentary metagenomes.</title>
        <authorList>
            <person name="Kawai M."/>
            <person name="Futagami T."/>
            <person name="Toyoda A."/>
            <person name="Takaki Y."/>
            <person name="Nishi S."/>
            <person name="Hori S."/>
            <person name="Arai W."/>
            <person name="Tsubouchi T."/>
            <person name="Morono Y."/>
            <person name="Uchiyama I."/>
            <person name="Ito T."/>
            <person name="Fujiyama A."/>
            <person name="Inagaki F."/>
            <person name="Takami H."/>
        </authorList>
    </citation>
    <scope>NUCLEOTIDE SEQUENCE</scope>
    <source>
        <strain evidence="1">Expedition CK06-06</strain>
    </source>
</reference>